<evidence type="ECO:0000256" key="1">
    <source>
        <dbReference type="SAM" id="MobiDB-lite"/>
    </source>
</evidence>
<dbReference type="Proteomes" id="UP000317176">
    <property type="component" value="Unassembled WGS sequence"/>
</dbReference>
<evidence type="ECO:0000313" key="2">
    <source>
        <dbReference type="EMBL" id="TWI00850.1"/>
    </source>
</evidence>
<feature type="region of interest" description="Disordered" evidence="1">
    <location>
        <begin position="1"/>
        <end position="37"/>
    </location>
</feature>
<evidence type="ECO:0000313" key="3">
    <source>
        <dbReference type="Proteomes" id="UP000317176"/>
    </source>
</evidence>
<organism evidence="2 3">
    <name type="scientific">Bradyrhizobium daqingense</name>
    <dbReference type="NCBI Taxonomy" id="993502"/>
    <lineage>
        <taxon>Bacteria</taxon>
        <taxon>Pseudomonadati</taxon>
        <taxon>Pseudomonadota</taxon>
        <taxon>Alphaproteobacteria</taxon>
        <taxon>Hyphomicrobiales</taxon>
        <taxon>Nitrobacteraceae</taxon>
        <taxon>Bradyrhizobium</taxon>
    </lineage>
</organism>
<feature type="compositionally biased region" description="Polar residues" evidence="1">
    <location>
        <begin position="1"/>
        <end position="20"/>
    </location>
</feature>
<accession>A0A562KZJ9</accession>
<reference evidence="2 3" key="1">
    <citation type="journal article" date="2015" name="Stand. Genomic Sci.">
        <title>Genomic Encyclopedia of Bacterial and Archaeal Type Strains, Phase III: the genomes of soil and plant-associated and newly described type strains.</title>
        <authorList>
            <person name="Whitman W.B."/>
            <person name="Woyke T."/>
            <person name="Klenk H.P."/>
            <person name="Zhou Y."/>
            <person name="Lilburn T.G."/>
            <person name="Beck B.J."/>
            <person name="De Vos P."/>
            <person name="Vandamme P."/>
            <person name="Eisen J.A."/>
            <person name="Garrity G."/>
            <person name="Hugenholtz P."/>
            <person name="Kyrpides N.C."/>
        </authorList>
    </citation>
    <scope>NUCLEOTIDE SEQUENCE [LARGE SCALE GENOMIC DNA]</scope>
    <source>
        <strain evidence="2 3">CGMCC 1.10947</strain>
    </source>
</reference>
<dbReference type="EMBL" id="VLKL01000014">
    <property type="protein sequence ID" value="TWI00850.1"/>
    <property type="molecule type" value="Genomic_DNA"/>
</dbReference>
<comment type="caution">
    <text evidence="2">The sequence shown here is derived from an EMBL/GenBank/DDBJ whole genome shotgun (WGS) entry which is preliminary data.</text>
</comment>
<name>A0A562KZJ9_9BRAD</name>
<dbReference type="AlphaFoldDB" id="A0A562KZJ9"/>
<protein>
    <submittedName>
        <fullName evidence="2">Uncharacterized protein</fullName>
    </submittedName>
</protein>
<proteinExistence type="predicted"/>
<sequence>MASQSQIAANRQNARKSTGPRSRGGKKRSSGNALRHGLSISFRATAVQAKAIEKLAQQMAGPRPDRIALGLARAAASAAFDLARVRQVRTQLIKGVSALGSVDPPPNFTSRRGGLDYLKLALRSSVSPPARSDPWAAMPSEEVARDAEAVRRALPELAKLDRYETRAINRRDRAIRAMISSWAWRNAI</sequence>
<keyword evidence="3" id="KW-1185">Reference proteome</keyword>
<gene>
    <name evidence="2" type="ORF">IQ17_04853</name>
</gene>